<accession>A0A328DI14</accession>
<dbReference type="EMBL" id="NQVE01000133">
    <property type="protein sequence ID" value="RAL45435.1"/>
    <property type="molecule type" value="Genomic_DNA"/>
</dbReference>
<feature type="compositionally biased region" description="Polar residues" evidence="1">
    <location>
        <begin position="35"/>
        <end position="54"/>
    </location>
</feature>
<dbReference type="AlphaFoldDB" id="A0A328DI14"/>
<evidence type="ECO:0000313" key="2">
    <source>
        <dbReference type="EMBL" id="RAL45435.1"/>
    </source>
</evidence>
<proteinExistence type="predicted"/>
<organism evidence="2 3">
    <name type="scientific">Cuscuta australis</name>
    <dbReference type="NCBI Taxonomy" id="267555"/>
    <lineage>
        <taxon>Eukaryota</taxon>
        <taxon>Viridiplantae</taxon>
        <taxon>Streptophyta</taxon>
        <taxon>Embryophyta</taxon>
        <taxon>Tracheophyta</taxon>
        <taxon>Spermatophyta</taxon>
        <taxon>Magnoliopsida</taxon>
        <taxon>eudicotyledons</taxon>
        <taxon>Gunneridae</taxon>
        <taxon>Pentapetalae</taxon>
        <taxon>asterids</taxon>
        <taxon>lamiids</taxon>
        <taxon>Solanales</taxon>
        <taxon>Convolvulaceae</taxon>
        <taxon>Cuscuteae</taxon>
        <taxon>Cuscuta</taxon>
        <taxon>Cuscuta subgen. Grammica</taxon>
        <taxon>Cuscuta sect. Cleistogrammica</taxon>
    </lineage>
</organism>
<name>A0A328DI14_9ASTE</name>
<dbReference type="Proteomes" id="UP000249390">
    <property type="component" value="Unassembled WGS sequence"/>
</dbReference>
<reference evidence="2 3" key="1">
    <citation type="submission" date="2018-06" db="EMBL/GenBank/DDBJ databases">
        <title>The Genome of Cuscuta australis (Dodder) Provides Insight into the Evolution of Plant Parasitism.</title>
        <authorList>
            <person name="Liu H."/>
        </authorList>
    </citation>
    <scope>NUCLEOTIDE SEQUENCE [LARGE SCALE GENOMIC DNA]</scope>
    <source>
        <strain evidence="3">cv. Yunnan</strain>
        <tissue evidence="2">Vines</tissue>
    </source>
</reference>
<evidence type="ECO:0000313" key="3">
    <source>
        <dbReference type="Proteomes" id="UP000249390"/>
    </source>
</evidence>
<sequence>MDPCRLSSRSSTGSVDLCREADLRREARKTAGPFPTTTSKSWRSSIAVQLPSAQRRSERERESISLRTWCRNGLLNEVHRSVEEKVRVSADLQKEKNFRHVIPAESI</sequence>
<protein>
    <submittedName>
        <fullName evidence="2">Uncharacterized protein</fullName>
    </submittedName>
</protein>
<evidence type="ECO:0000256" key="1">
    <source>
        <dbReference type="SAM" id="MobiDB-lite"/>
    </source>
</evidence>
<keyword evidence="3" id="KW-1185">Reference proteome</keyword>
<comment type="caution">
    <text evidence="2">The sequence shown here is derived from an EMBL/GenBank/DDBJ whole genome shotgun (WGS) entry which is preliminary data.</text>
</comment>
<feature type="region of interest" description="Disordered" evidence="1">
    <location>
        <begin position="26"/>
        <end position="62"/>
    </location>
</feature>
<gene>
    <name evidence="2" type="ORF">DM860_014824</name>
</gene>